<feature type="region of interest" description="Disordered" evidence="1">
    <location>
        <begin position="1"/>
        <end position="43"/>
    </location>
</feature>
<dbReference type="EMBL" id="CP134185">
    <property type="protein sequence ID" value="WPA98671.1"/>
    <property type="molecule type" value="Genomic_DNA"/>
</dbReference>
<dbReference type="PANTHER" id="PTHR35408">
    <property type="entry name" value="CHROMOSOME 15, WHOLE GENOME SHOTGUN SEQUENCE"/>
    <property type="match status" value="1"/>
</dbReference>
<feature type="compositionally biased region" description="Polar residues" evidence="1">
    <location>
        <begin position="24"/>
        <end position="33"/>
    </location>
</feature>
<keyword evidence="8" id="KW-1185">Reference proteome</keyword>
<dbReference type="EMBL" id="LKMD01000102">
    <property type="protein sequence ID" value="PIA97999.1"/>
    <property type="molecule type" value="Genomic_DNA"/>
</dbReference>
<feature type="transmembrane region" description="Helical" evidence="2">
    <location>
        <begin position="230"/>
        <end position="247"/>
    </location>
</feature>
<dbReference type="InterPro" id="IPR029044">
    <property type="entry name" value="Nucleotide-diphossugar_trans"/>
</dbReference>
<keyword evidence="2" id="KW-1133">Transmembrane helix</keyword>
<accession>A0A2G5HZM2</accession>
<evidence type="ECO:0000313" key="5">
    <source>
        <dbReference type="EMBL" id="PIA97999.1"/>
    </source>
</evidence>
<feature type="transmembrane region" description="Helical" evidence="2">
    <location>
        <begin position="803"/>
        <end position="824"/>
    </location>
</feature>
<feature type="domain" description="Glycosyltransferase 2-like" evidence="3">
    <location>
        <begin position="477"/>
        <end position="692"/>
    </location>
</feature>
<dbReference type="SUPFAM" id="SSF53448">
    <property type="entry name" value="Nucleotide-diphospho-sugar transferases"/>
    <property type="match status" value="1"/>
</dbReference>
<evidence type="ECO:0000256" key="2">
    <source>
        <dbReference type="SAM" id="Phobius"/>
    </source>
</evidence>
<name>A0A2G5HZM2_CERBT</name>
<dbReference type="OrthoDB" id="38531at2759"/>
<dbReference type="Pfam" id="PF25550">
    <property type="entry name" value="DUF7928"/>
    <property type="match status" value="1"/>
</dbReference>
<reference evidence="5 7" key="1">
    <citation type="submission" date="2015-10" db="EMBL/GenBank/DDBJ databases">
        <title>The cercosporin biosynthetic gene cluster was horizontally transferred to several fungal lineages and shown to be expanded in Cercospora beticola based on microsynteny with recipient genomes.</title>
        <authorList>
            <person name="De Jonge R."/>
            <person name="Ebert M.K."/>
            <person name="Suttle J.C."/>
            <person name="Jurick Ii W.M."/>
            <person name="Secor G.A."/>
            <person name="Thomma B.P."/>
            <person name="Van De Peer Y."/>
            <person name="Bolton M.D."/>
        </authorList>
    </citation>
    <scope>NUCLEOTIDE SEQUENCE [LARGE SCALE GENOMIC DNA]</scope>
    <source>
        <strain evidence="5 7">09-40</strain>
    </source>
</reference>
<gene>
    <name evidence="5" type="ORF">CB0940_06058</name>
    <name evidence="6" type="ORF">RHO25_003284</name>
</gene>
<dbReference type="PANTHER" id="PTHR35408:SF3">
    <property type="entry name" value="GLYCOSYLTRANSFERASE 2-LIKE DOMAIN-CONTAINING PROTEIN"/>
    <property type="match status" value="1"/>
</dbReference>
<evidence type="ECO:0000259" key="4">
    <source>
        <dbReference type="Pfam" id="PF25550"/>
    </source>
</evidence>
<sequence length="862" mass="97556">MGVWSYFKPGKKAAGADASPADATNSTPTSTGPLDNAESLSGKDSLYSNDVQRDIILSYLFQRQCTSMWIQDVAGTNEGVILKNSRNDFLTMPLTLKGSLLQQAVSALNTKAAMTVKSRLVFTLVQRLSDDETGIPVRDNQRIQVVNDFIELSRARKHQYAAFVRSEGLLVVWDDDPSNLIQRVESIESDLLRVVWGLSRNIEEEKTALISVTASDEELQAGEESRPTRLYWSIMSGCTLCLLTVLFGRRLQNTFIQVATLGNYSSLAFLALTPIIVLFSLFFAFVIVGFFFRLVGPVKQLHENSETFSAIKSPRLTSKNLPHVTIQCPTYKEGLEAVLKPTVSSLMKAISTYELQGGSANIFVNDDGLQLLDEEQRHIRTQFYEDNNIGFVARPAHNPNGTGFVRRGKFKKASNMNYAMDFSNRIEDKLQNVDRDEKWTTLDEAAAYEQALQEVLNEQPEDQPKGWASGNIRIGDYILIIDSDTRIPEDCLLDAVSEMEISPDVAIIQFSSGVMQVSHDFFENAMKFFTDLIYTSIKFGVAAGDIAPFVGHNALLRWSALQHVAFEDEESTLPELYWSESTVSEDFDMALRLQIEGYHLRYASYFGDGFQEGVSLTVYDELTRWEKYAYGCDELMFHPLKYWLFRGPLTPLFRKFLASEMPLSSKINVIAYLGTYYALGAAWVFTLANYFVLGLYNGHYDTWYVDSWQIFISILFVFAIAANFGLAVSRYRSGEREFLPALFESFQWCLMFLVFFGGISFHISQALLCHLVGIDMQWGATAKEVTRTNFFIEAPIVLRKFKYSMIFCWFMIVAMIIMALGPFIPWSWNITEFTAIFPLALMLVCHILMPIVLNPGLLAFTW</sequence>
<feature type="transmembrane region" description="Helical" evidence="2">
    <location>
        <begin position="836"/>
        <end position="860"/>
    </location>
</feature>
<protein>
    <submittedName>
        <fullName evidence="5">Uncharacterized protein</fullName>
    </submittedName>
</protein>
<feature type="transmembrane region" description="Helical" evidence="2">
    <location>
        <begin position="708"/>
        <end position="728"/>
    </location>
</feature>
<organism evidence="5 7">
    <name type="scientific">Cercospora beticola</name>
    <name type="common">Sugarbeet leaf spot fungus</name>
    <dbReference type="NCBI Taxonomy" id="122368"/>
    <lineage>
        <taxon>Eukaryota</taxon>
        <taxon>Fungi</taxon>
        <taxon>Dikarya</taxon>
        <taxon>Ascomycota</taxon>
        <taxon>Pezizomycotina</taxon>
        <taxon>Dothideomycetes</taxon>
        <taxon>Dothideomycetidae</taxon>
        <taxon>Mycosphaerellales</taxon>
        <taxon>Mycosphaerellaceae</taxon>
        <taxon>Cercospora</taxon>
    </lineage>
</organism>
<feature type="transmembrane region" description="Helical" evidence="2">
    <location>
        <begin position="748"/>
        <end position="768"/>
    </location>
</feature>
<dbReference type="Proteomes" id="UP001302367">
    <property type="component" value="Chromosome 2"/>
</dbReference>
<evidence type="ECO:0000259" key="3">
    <source>
        <dbReference type="Pfam" id="PF13632"/>
    </source>
</evidence>
<reference evidence="6 8" key="2">
    <citation type="submission" date="2023-09" db="EMBL/GenBank/DDBJ databases">
        <title>Complete-Gapless Cercospora beticola genome.</title>
        <authorList>
            <person name="Wyatt N.A."/>
            <person name="Spanner R.E."/>
            <person name="Bolton M.D."/>
        </authorList>
    </citation>
    <scope>NUCLEOTIDE SEQUENCE [LARGE SCALE GENOMIC DNA]</scope>
    <source>
        <strain evidence="6">Cb09-40</strain>
    </source>
</reference>
<dbReference type="Proteomes" id="UP000230605">
    <property type="component" value="Chromosome 2"/>
</dbReference>
<feature type="transmembrane region" description="Helical" evidence="2">
    <location>
        <begin position="267"/>
        <end position="292"/>
    </location>
</feature>
<evidence type="ECO:0000313" key="8">
    <source>
        <dbReference type="Proteomes" id="UP001302367"/>
    </source>
</evidence>
<dbReference type="InterPro" id="IPR001173">
    <property type="entry name" value="Glyco_trans_2-like"/>
</dbReference>
<keyword evidence="2" id="KW-0472">Membrane</keyword>
<dbReference type="Gene3D" id="3.90.550.10">
    <property type="entry name" value="Spore Coat Polysaccharide Biosynthesis Protein SpsA, Chain A"/>
    <property type="match status" value="1"/>
</dbReference>
<feature type="transmembrane region" description="Helical" evidence="2">
    <location>
        <begin position="669"/>
        <end position="696"/>
    </location>
</feature>
<proteinExistence type="predicted"/>
<evidence type="ECO:0000313" key="7">
    <source>
        <dbReference type="Proteomes" id="UP000230605"/>
    </source>
</evidence>
<feature type="compositionally biased region" description="Low complexity" evidence="1">
    <location>
        <begin position="12"/>
        <end position="23"/>
    </location>
</feature>
<evidence type="ECO:0000313" key="6">
    <source>
        <dbReference type="EMBL" id="WPA98671.1"/>
    </source>
</evidence>
<dbReference type="AlphaFoldDB" id="A0A2G5HZM2"/>
<evidence type="ECO:0000256" key="1">
    <source>
        <dbReference type="SAM" id="MobiDB-lite"/>
    </source>
</evidence>
<dbReference type="InterPro" id="IPR057688">
    <property type="entry name" value="DUF7928"/>
</dbReference>
<feature type="domain" description="DUF7928" evidence="4">
    <location>
        <begin position="53"/>
        <end position="205"/>
    </location>
</feature>
<dbReference type="Pfam" id="PF13632">
    <property type="entry name" value="Glyco_trans_2_3"/>
    <property type="match status" value="1"/>
</dbReference>
<keyword evidence="2" id="KW-0812">Transmembrane</keyword>